<accession>A0A750HYM3</accession>
<name>A0A750HYM3_SALER</name>
<dbReference type="EMBL" id="DAAVPZ010000035">
    <property type="protein sequence ID" value="HAF6280038.1"/>
    <property type="molecule type" value="Genomic_DNA"/>
</dbReference>
<reference evidence="2" key="1">
    <citation type="journal article" date="2018" name="Genome Biol.">
        <title>SKESA: strategic k-mer extension for scrupulous assemblies.</title>
        <authorList>
            <person name="Souvorov A."/>
            <person name="Agarwala R."/>
            <person name="Lipman D.J."/>
        </authorList>
    </citation>
    <scope>NUCLEOTIDE SEQUENCE</scope>
    <source>
        <strain evidence="2">MA.CK_93/00002981</strain>
    </source>
</reference>
<protein>
    <submittedName>
        <fullName evidence="2">Uncharacterized protein</fullName>
    </submittedName>
</protein>
<feature type="region of interest" description="Disordered" evidence="1">
    <location>
        <begin position="39"/>
        <end position="59"/>
    </location>
</feature>
<dbReference type="AlphaFoldDB" id="A0A750HYM3"/>
<organism evidence="2">
    <name type="scientific">Salmonella enterica</name>
    <name type="common">Salmonella choleraesuis</name>
    <dbReference type="NCBI Taxonomy" id="28901"/>
    <lineage>
        <taxon>Bacteria</taxon>
        <taxon>Pseudomonadati</taxon>
        <taxon>Pseudomonadota</taxon>
        <taxon>Gammaproteobacteria</taxon>
        <taxon>Enterobacterales</taxon>
        <taxon>Enterobacteriaceae</taxon>
        <taxon>Salmonella</taxon>
    </lineage>
</organism>
<proteinExistence type="predicted"/>
<evidence type="ECO:0000256" key="1">
    <source>
        <dbReference type="SAM" id="MobiDB-lite"/>
    </source>
</evidence>
<reference evidence="2" key="2">
    <citation type="submission" date="2020-02" db="EMBL/GenBank/DDBJ databases">
        <authorList>
            <consortium name="NCBI Pathogen Detection Project"/>
        </authorList>
    </citation>
    <scope>NUCLEOTIDE SEQUENCE</scope>
    <source>
        <strain evidence="2">MA.CK_93/00002981</strain>
    </source>
</reference>
<comment type="caution">
    <text evidence="2">The sequence shown here is derived from an EMBL/GenBank/DDBJ whole genome shotgun (WGS) entry which is preliminary data.</text>
</comment>
<evidence type="ECO:0000313" key="2">
    <source>
        <dbReference type="EMBL" id="HAF6280038.1"/>
    </source>
</evidence>
<sequence>MTTSRGSSPGADAKVFAAGKKFCGRYISPWTAETGCGYLSPPGKSGSGEQASEVATEGQ</sequence>
<gene>
    <name evidence="2" type="ORF">G9F26_004245</name>
</gene>